<organism evidence="2">
    <name type="scientific">Arundo donax</name>
    <name type="common">Giant reed</name>
    <name type="synonym">Donax arundinaceus</name>
    <dbReference type="NCBI Taxonomy" id="35708"/>
    <lineage>
        <taxon>Eukaryota</taxon>
        <taxon>Viridiplantae</taxon>
        <taxon>Streptophyta</taxon>
        <taxon>Embryophyta</taxon>
        <taxon>Tracheophyta</taxon>
        <taxon>Spermatophyta</taxon>
        <taxon>Magnoliopsida</taxon>
        <taxon>Liliopsida</taxon>
        <taxon>Poales</taxon>
        <taxon>Poaceae</taxon>
        <taxon>PACMAD clade</taxon>
        <taxon>Arundinoideae</taxon>
        <taxon>Arundineae</taxon>
        <taxon>Arundo</taxon>
    </lineage>
</organism>
<proteinExistence type="predicted"/>
<sequence>MMMFTAGGNANHQGFLLQLVAMVFHATELISMKLRKLVMATLVLCSKF</sequence>
<accession>A0A0A9CR61</accession>
<protein>
    <submittedName>
        <fullName evidence="2">Uncharacterized protein</fullName>
    </submittedName>
</protein>
<evidence type="ECO:0000313" key="2">
    <source>
        <dbReference type="EMBL" id="JAD78819.1"/>
    </source>
</evidence>
<dbReference type="EMBL" id="GBRH01219076">
    <property type="protein sequence ID" value="JAD78819.1"/>
    <property type="molecule type" value="Transcribed_RNA"/>
</dbReference>
<feature type="transmembrane region" description="Helical" evidence="1">
    <location>
        <begin position="12"/>
        <end position="30"/>
    </location>
</feature>
<keyword evidence="1" id="KW-0472">Membrane</keyword>
<name>A0A0A9CR61_ARUDO</name>
<evidence type="ECO:0000256" key="1">
    <source>
        <dbReference type="SAM" id="Phobius"/>
    </source>
</evidence>
<keyword evidence="1" id="KW-0812">Transmembrane</keyword>
<dbReference type="AlphaFoldDB" id="A0A0A9CR61"/>
<reference evidence="2" key="1">
    <citation type="submission" date="2014-09" db="EMBL/GenBank/DDBJ databases">
        <authorList>
            <person name="Magalhaes I.L.F."/>
            <person name="Oliveira U."/>
            <person name="Santos F.R."/>
            <person name="Vidigal T.H.D.A."/>
            <person name="Brescovit A.D."/>
            <person name="Santos A.J."/>
        </authorList>
    </citation>
    <scope>NUCLEOTIDE SEQUENCE</scope>
    <source>
        <tissue evidence="2">Shoot tissue taken approximately 20 cm above the soil surface</tissue>
    </source>
</reference>
<reference evidence="2" key="2">
    <citation type="journal article" date="2015" name="Data Brief">
        <title>Shoot transcriptome of the giant reed, Arundo donax.</title>
        <authorList>
            <person name="Barrero R.A."/>
            <person name="Guerrero F.D."/>
            <person name="Moolhuijzen P."/>
            <person name="Goolsby J.A."/>
            <person name="Tidwell J."/>
            <person name="Bellgard S.E."/>
            <person name="Bellgard M.I."/>
        </authorList>
    </citation>
    <scope>NUCLEOTIDE SEQUENCE</scope>
    <source>
        <tissue evidence="2">Shoot tissue taken approximately 20 cm above the soil surface</tissue>
    </source>
</reference>
<keyword evidence="1" id="KW-1133">Transmembrane helix</keyword>